<dbReference type="PANTHER" id="PTHR12526:SF630">
    <property type="entry name" value="GLYCOSYLTRANSFERASE"/>
    <property type="match status" value="1"/>
</dbReference>
<gene>
    <name evidence="2" type="ORF">EEX84_08550</name>
</gene>
<reference evidence="2 3" key="1">
    <citation type="journal article" date="2018" name="Int. J. Syst. Evol. Microbiol.">
        <title>Planococcus salinus sp. nov., a moderately halophilic bacterium isolated from a saline-alkali soil.</title>
        <authorList>
            <person name="Gan L."/>
        </authorList>
    </citation>
    <scope>NUCLEOTIDE SEQUENCE [LARGE SCALE GENOMIC DNA]</scope>
    <source>
        <strain evidence="2 3">LCB217</strain>
    </source>
</reference>
<sequence length="386" mass="42814">METSKKGNLIFVGPLPPPVLGESIALQSLYGTEKLHQRFNVKKINLSRKNFENPGGISPEKLFTDSAAIIRSLMLSVALKKPVLYISISQTKLGLLRDCVIIRICKSVGRGKAVTHLHGNNLGPTIEATSGFLNKFIRNTLKKVDVGIVLGEKLAGNYKGLVDRVEVVSNGIPESFIRKGEINRKREKEPVSILYLSNLMAEKGYIELVKATTLLVKEGHNIKLNLVGGIQNEAEFLRVKEFIKENEVEENIEYHGLKQGEAKKQVFLEADLMALPTKYKVEGQPMSIIEGMAAGLPIISSDRGIIAELIQDCGVLIEPTVEDIKSAIQRLAENDEERLRLGEMSRNIYEEFYTEDKYTDSLISIFQEPLNSKYGSSGINVIKSSG</sequence>
<name>A0A3M8P767_9BACL</name>
<comment type="caution">
    <text evidence="2">The sequence shown here is derived from an EMBL/GenBank/DDBJ whole genome shotgun (WGS) entry which is preliminary data.</text>
</comment>
<dbReference type="Gene3D" id="3.40.50.2000">
    <property type="entry name" value="Glycogen Phosphorylase B"/>
    <property type="match status" value="2"/>
</dbReference>
<organism evidence="2 3">
    <name type="scientific">Planococcus salinus</name>
    <dbReference type="NCBI Taxonomy" id="1848460"/>
    <lineage>
        <taxon>Bacteria</taxon>
        <taxon>Bacillati</taxon>
        <taxon>Bacillota</taxon>
        <taxon>Bacilli</taxon>
        <taxon>Bacillales</taxon>
        <taxon>Caryophanaceae</taxon>
        <taxon>Planococcus</taxon>
    </lineage>
</organism>
<dbReference type="GO" id="GO:0016757">
    <property type="term" value="F:glycosyltransferase activity"/>
    <property type="evidence" value="ECO:0007669"/>
    <property type="project" value="InterPro"/>
</dbReference>
<proteinExistence type="predicted"/>
<evidence type="ECO:0000259" key="1">
    <source>
        <dbReference type="Pfam" id="PF00534"/>
    </source>
</evidence>
<dbReference type="PANTHER" id="PTHR12526">
    <property type="entry name" value="GLYCOSYLTRANSFERASE"/>
    <property type="match status" value="1"/>
</dbReference>
<dbReference type="AlphaFoldDB" id="A0A3M8P767"/>
<evidence type="ECO:0000313" key="3">
    <source>
        <dbReference type="Proteomes" id="UP000275473"/>
    </source>
</evidence>
<dbReference type="CDD" id="cd03801">
    <property type="entry name" value="GT4_PimA-like"/>
    <property type="match status" value="1"/>
</dbReference>
<keyword evidence="3" id="KW-1185">Reference proteome</keyword>
<evidence type="ECO:0000313" key="2">
    <source>
        <dbReference type="EMBL" id="RNF39515.1"/>
    </source>
</evidence>
<dbReference type="Pfam" id="PF00534">
    <property type="entry name" value="Glycos_transf_1"/>
    <property type="match status" value="1"/>
</dbReference>
<keyword evidence="2" id="KW-0808">Transferase</keyword>
<feature type="domain" description="Glycosyl transferase family 1" evidence="1">
    <location>
        <begin position="187"/>
        <end position="346"/>
    </location>
</feature>
<dbReference type="OrthoDB" id="9806653at2"/>
<protein>
    <submittedName>
        <fullName evidence="2">Glycosyltransferase</fullName>
    </submittedName>
</protein>
<dbReference type="SUPFAM" id="SSF53756">
    <property type="entry name" value="UDP-Glycosyltransferase/glycogen phosphorylase"/>
    <property type="match status" value="1"/>
</dbReference>
<accession>A0A3M8P767</accession>
<dbReference type="InterPro" id="IPR001296">
    <property type="entry name" value="Glyco_trans_1"/>
</dbReference>
<dbReference type="RefSeq" id="WP_123165216.1">
    <property type="nucleotide sequence ID" value="NZ_RIAX01000005.1"/>
</dbReference>
<dbReference type="Proteomes" id="UP000275473">
    <property type="component" value="Unassembled WGS sequence"/>
</dbReference>
<dbReference type="EMBL" id="RIAX01000005">
    <property type="protein sequence ID" value="RNF39515.1"/>
    <property type="molecule type" value="Genomic_DNA"/>
</dbReference>